<organism evidence="1 2">
    <name type="scientific">Dawidia cretensis</name>
    <dbReference type="NCBI Taxonomy" id="2782350"/>
    <lineage>
        <taxon>Bacteria</taxon>
        <taxon>Pseudomonadati</taxon>
        <taxon>Bacteroidota</taxon>
        <taxon>Cytophagia</taxon>
        <taxon>Cytophagales</taxon>
        <taxon>Chryseotaleaceae</taxon>
        <taxon>Dawidia</taxon>
    </lineage>
</organism>
<proteinExistence type="predicted"/>
<evidence type="ECO:0000313" key="2">
    <source>
        <dbReference type="Proteomes" id="UP001319080"/>
    </source>
</evidence>
<accession>A0AAP2E065</accession>
<reference evidence="1 2" key="1">
    <citation type="submission" date="2021-05" db="EMBL/GenBank/DDBJ databases">
        <title>A Polyphasic approach of four new species of the genus Ohtaekwangia: Ohtaekwangia histidinii sp. nov., Ohtaekwangia cretensis sp. nov., Ohtaekwangia indiensis sp. nov., Ohtaekwangia reichenbachii sp. nov. from diverse environment.</title>
        <authorList>
            <person name="Octaviana S."/>
        </authorList>
    </citation>
    <scope>NUCLEOTIDE SEQUENCE [LARGE SCALE GENOMIC DNA]</scope>
    <source>
        <strain evidence="1 2">PWU5</strain>
    </source>
</reference>
<sequence>MKKLSLIAALSLFVLLSCDRTPGTLAPEEYGAWLADPDNGLYKSRKINGITLDARFLPAEYQAYRSYRPEQGVPFDSVVQSYKCGLAFQVTLQAEKSNVTYSDLMYYNVPDQQELSNRMRFLSFNIQEFITLTSDSTTYEPVLSNFEGYNALANKISFIVAFVLPEYHCGTFDSVREPLQLTFQDPYWEMGTNHFSFEKKVIMNLPKLSR</sequence>
<gene>
    <name evidence="1" type="ORF">KK062_20065</name>
</gene>
<dbReference type="AlphaFoldDB" id="A0AAP2E065"/>
<evidence type="ECO:0008006" key="3">
    <source>
        <dbReference type="Google" id="ProtNLM"/>
    </source>
</evidence>
<dbReference type="PROSITE" id="PS51257">
    <property type="entry name" value="PROKAR_LIPOPROTEIN"/>
    <property type="match status" value="1"/>
</dbReference>
<name>A0AAP2E065_9BACT</name>
<protein>
    <recommendedName>
        <fullName evidence="3">Lipoprotein</fullName>
    </recommendedName>
</protein>
<evidence type="ECO:0000313" key="1">
    <source>
        <dbReference type="EMBL" id="MBT1710551.1"/>
    </source>
</evidence>
<dbReference type="Proteomes" id="UP001319080">
    <property type="component" value="Unassembled WGS sequence"/>
</dbReference>
<dbReference type="RefSeq" id="WP_254086123.1">
    <property type="nucleotide sequence ID" value="NZ_JAHESE010000023.1"/>
</dbReference>
<keyword evidence="2" id="KW-1185">Reference proteome</keyword>
<dbReference type="EMBL" id="JAHESE010000023">
    <property type="protein sequence ID" value="MBT1710551.1"/>
    <property type="molecule type" value="Genomic_DNA"/>
</dbReference>
<comment type="caution">
    <text evidence="1">The sequence shown here is derived from an EMBL/GenBank/DDBJ whole genome shotgun (WGS) entry which is preliminary data.</text>
</comment>